<dbReference type="Pfam" id="PF00583">
    <property type="entry name" value="Acetyltransf_1"/>
    <property type="match status" value="1"/>
</dbReference>
<evidence type="ECO:0000256" key="3">
    <source>
        <dbReference type="SAM" id="MobiDB-lite"/>
    </source>
</evidence>
<dbReference type="Gene3D" id="3.40.630.30">
    <property type="match status" value="1"/>
</dbReference>
<keyword evidence="6" id="KW-1185">Reference proteome</keyword>
<reference evidence="5" key="1">
    <citation type="submission" date="2021-10" db="EMBL/GenBank/DDBJ databases">
        <title>Streptomyces nigrumlapis sp.nov.,an antimicrobial producing actinobacterium isolated from Black Gobi rocks.</title>
        <authorList>
            <person name="Wen Y."/>
            <person name="Zhang W."/>
            <person name="Liu X.G."/>
        </authorList>
    </citation>
    <scope>NUCLEOTIDE SEQUENCE</scope>
    <source>
        <strain evidence="5">ST13-2-2</strain>
    </source>
</reference>
<accession>A0ABY4MDY5</accession>
<feature type="domain" description="N-acetyltransferase" evidence="4">
    <location>
        <begin position="25"/>
        <end position="166"/>
    </location>
</feature>
<name>A0ABY4MDY5_9ACTN</name>
<evidence type="ECO:0000259" key="4">
    <source>
        <dbReference type="PROSITE" id="PS51186"/>
    </source>
</evidence>
<dbReference type="PROSITE" id="PS51186">
    <property type="entry name" value="GNAT"/>
    <property type="match status" value="1"/>
</dbReference>
<dbReference type="PANTHER" id="PTHR43877:SF5">
    <property type="entry name" value="BLL8307 PROTEIN"/>
    <property type="match status" value="1"/>
</dbReference>
<dbReference type="Proteomes" id="UP000830115">
    <property type="component" value="Chromosome"/>
</dbReference>
<dbReference type="InterPro" id="IPR000182">
    <property type="entry name" value="GNAT_dom"/>
</dbReference>
<protein>
    <submittedName>
        <fullName evidence="5">GNAT family N-acetyltransferase</fullName>
    </submittedName>
</protein>
<dbReference type="PANTHER" id="PTHR43877">
    <property type="entry name" value="AMINOALKYLPHOSPHONATE N-ACETYLTRANSFERASE-RELATED-RELATED"/>
    <property type="match status" value="1"/>
</dbReference>
<sequence length="167" mass="18239">MTGDVTGAGVADRSFTVTPGDPEEPTVARMLRRSEEYAHELYPVESVHMLHVEELRSPSVRFLVARAKASGAPLACGAVVLYPDRTGEIKRMCVDTGARRQGVGAQVLAALESAARVEGVRTMRLETGVAQPEAIALYRTFGYAERGPFGSYRDDPLSIFMERHLDD</sequence>
<organism evidence="5 6">
    <name type="scientific">Streptomyces halobius</name>
    <dbReference type="NCBI Taxonomy" id="2879846"/>
    <lineage>
        <taxon>Bacteria</taxon>
        <taxon>Bacillati</taxon>
        <taxon>Actinomycetota</taxon>
        <taxon>Actinomycetes</taxon>
        <taxon>Kitasatosporales</taxon>
        <taxon>Streptomycetaceae</taxon>
        <taxon>Streptomyces</taxon>
    </lineage>
</organism>
<evidence type="ECO:0000256" key="1">
    <source>
        <dbReference type="ARBA" id="ARBA00022679"/>
    </source>
</evidence>
<dbReference type="CDD" id="cd04301">
    <property type="entry name" value="NAT_SF"/>
    <property type="match status" value="1"/>
</dbReference>
<keyword evidence="1" id="KW-0808">Transferase</keyword>
<dbReference type="InterPro" id="IPR050832">
    <property type="entry name" value="Bact_Acetyltransf"/>
</dbReference>
<dbReference type="InterPro" id="IPR016181">
    <property type="entry name" value="Acyl_CoA_acyltransferase"/>
</dbReference>
<feature type="region of interest" description="Disordered" evidence="3">
    <location>
        <begin position="1"/>
        <end position="24"/>
    </location>
</feature>
<dbReference type="EMBL" id="CP086322">
    <property type="protein sequence ID" value="UQA95673.1"/>
    <property type="molecule type" value="Genomic_DNA"/>
</dbReference>
<keyword evidence="2" id="KW-0012">Acyltransferase</keyword>
<gene>
    <name evidence="5" type="ORF">K9S39_30815</name>
</gene>
<evidence type="ECO:0000313" key="5">
    <source>
        <dbReference type="EMBL" id="UQA95673.1"/>
    </source>
</evidence>
<evidence type="ECO:0000256" key="2">
    <source>
        <dbReference type="ARBA" id="ARBA00023315"/>
    </source>
</evidence>
<dbReference type="RefSeq" id="WP_248866586.1">
    <property type="nucleotide sequence ID" value="NZ_CP086322.1"/>
</dbReference>
<dbReference type="SUPFAM" id="SSF55729">
    <property type="entry name" value="Acyl-CoA N-acyltransferases (Nat)"/>
    <property type="match status" value="1"/>
</dbReference>
<proteinExistence type="predicted"/>
<evidence type="ECO:0000313" key="6">
    <source>
        <dbReference type="Proteomes" id="UP000830115"/>
    </source>
</evidence>